<dbReference type="EMBL" id="BMDD01000004">
    <property type="protein sequence ID" value="GGH81908.1"/>
    <property type="molecule type" value="Genomic_DNA"/>
</dbReference>
<dbReference type="Proteomes" id="UP000605427">
    <property type="component" value="Unassembled WGS sequence"/>
</dbReference>
<keyword evidence="1" id="KW-0812">Transmembrane</keyword>
<organism evidence="2 3">
    <name type="scientific">Saccharibacillus endophyticus</name>
    <dbReference type="NCBI Taxonomy" id="2060666"/>
    <lineage>
        <taxon>Bacteria</taxon>
        <taxon>Bacillati</taxon>
        <taxon>Bacillota</taxon>
        <taxon>Bacilli</taxon>
        <taxon>Bacillales</taxon>
        <taxon>Paenibacillaceae</taxon>
        <taxon>Saccharibacillus</taxon>
    </lineage>
</organism>
<evidence type="ECO:0000256" key="1">
    <source>
        <dbReference type="SAM" id="Phobius"/>
    </source>
</evidence>
<sequence>MKDHRIRQLFEEEAMDDSRDQASVDDAALMRAIRGGVKRGQASSRRRVYQYGGAGAAGLALATGIFIAAGGGDYLTRAAIVPAPIVEEAPQPTGEWGEYEAFRASASNDPILKSALDKGEVEPLDVTVEGDDYTLQLYGAVRDSRKLSLLYEISGEDVRSTAISLGKLTDASGKQIGSQEDRQDFFVNGSLYGYARFDLDASAGADLEAFKLEAPVYTRTRNPGYDKGSEQLTVLEAEVKVDPGSSGVFEENLAAGQTLTVAGQVLHVEQALITPKSGYIVLVPDEGNDKSISRLIGAKLTVTKDGETVESAGGLGVGVIEMLTEDSSRFIFTFNRTPLPKNPDSVAFSIDGIEALDREEQQLIANTETAKVLQAPDEKMTVNVNPGADGTEVVQFGYPIDASKYFEGNDPPSTMFLWETFTDADGVKHPLETFGAGSGRSINQILPNSKSTTSTYQYASGDYPQPLTFKIMSYPKEISEYAEIRLK</sequence>
<protein>
    <recommendedName>
        <fullName evidence="4">DUF4179 domain-containing protein</fullName>
    </recommendedName>
</protein>
<keyword evidence="1" id="KW-1133">Transmembrane helix</keyword>
<accession>A0ABQ1ZZM5</accession>
<reference evidence="3" key="1">
    <citation type="journal article" date="2019" name="Int. J. Syst. Evol. Microbiol.">
        <title>The Global Catalogue of Microorganisms (GCM) 10K type strain sequencing project: providing services to taxonomists for standard genome sequencing and annotation.</title>
        <authorList>
            <consortium name="The Broad Institute Genomics Platform"/>
            <consortium name="The Broad Institute Genome Sequencing Center for Infectious Disease"/>
            <person name="Wu L."/>
            <person name="Ma J."/>
        </authorList>
    </citation>
    <scope>NUCLEOTIDE SEQUENCE [LARGE SCALE GENOMIC DNA]</scope>
    <source>
        <strain evidence="3">CCM 8702</strain>
    </source>
</reference>
<gene>
    <name evidence="2" type="ORF">GCM10007362_32420</name>
</gene>
<name>A0ABQ1ZZM5_9BACL</name>
<dbReference type="RefSeq" id="WP_172245388.1">
    <property type="nucleotide sequence ID" value="NZ_BMDD01000004.1"/>
</dbReference>
<keyword evidence="1" id="KW-0472">Membrane</keyword>
<evidence type="ECO:0000313" key="3">
    <source>
        <dbReference type="Proteomes" id="UP000605427"/>
    </source>
</evidence>
<proteinExistence type="predicted"/>
<feature type="transmembrane region" description="Helical" evidence="1">
    <location>
        <begin position="48"/>
        <end position="69"/>
    </location>
</feature>
<evidence type="ECO:0008006" key="4">
    <source>
        <dbReference type="Google" id="ProtNLM"/>
    </source>
</evidence>
<keyword evidence="3" id="KW-1185">Reference proteome</keyword>
<comment type="caution">
    <text evidence="2">The sequence shown here is derived from an EMBL/GenBank/DDBJ whole genome shotgun (WGS) entry which is preliminary data.</text>
</comment>
<evidence type="ECO:0000313" key="2">
    <source>
        <dbReference type="EMBL" id="GGH81908.1"/>
    </source>
</evidence>